<dbReference type="Proteomes" id="UP001154114">
    <property type="component" value="Chromosome 14"/>
</dbReference>
<proteinExistence type="predicted"/>
<evidence type="ECO:0000313" key="1">
    <source>
        <dbReference type="EMBL" id="CAD0201421.1"/>
    </source>
</evidence>
<name>A0A9N8KVU2_CHRIL</name>
<sequence length="148" mass="17983">MYFLFLQWVLPKFVKLNEYFQSKDPKITESDGQMRITYKDLLYTFMDRDHVNQTPPHQINPENTQFHISRVYLGVKIMKEMEKEEVKNNREKLTEFHEKTKSFLVTSCVQMTKRYDFNNKLLPLLKFTCRLKRLSKAVRGNNYRPFYP</sequence>
<organism evidence="1 2">
    <name type="scientific">Chrysodeixis includens</name>
    <name type="common">Soybean looper</name>
    <name type="synonym">Pseudoplusia includens</name>
    <dbReference type="NCBI Taxonomy" id="689277"/>
    <lineage>
        <taxon>Eukaryota</taxon>
        <taxon>Metazoa</taxon>
        <taxon>Ecdysozoa</taxon>
        <taxon>Arthropoda</taxon>
        <taxon>Hexapoda</taxon>
        <taxon>Insecta</taxon>
        <taxon>Pterygota</taxon>
        <taxon>Neoptera</taxon>
        <taxon>Endopterygota</taxon>
        <taxon>Lepidoptera</taxon>
        <taxon>Glossata</taxon>
        <taxon>Ditrysia</taxon>
        <taxon>Noctuoidea</taxon>
        <taxon>Noctuidae</taxon>
        <taxon>Plusiinae</taxon>
        <taxon>Chrysodeixis</taxon>
    </lineage>
</organism>
<dbReference type="AlphaFoldDB" id="A0A9N8KVU2"/>
<evidence type="ECO:0000313" key="2">
    <source>
        <dbReference type="Proteomes" id="UP001154114"/>
    </source>
</evidence>
<keyword evidence="2" id="KW-1185">Reference proteome</keyword>
<dbReference type="OrthoDB" id="6159421at2759"/>
<reference evidence="1" key="1">
    <citation type="submission" date="2021-12" db="EMBL/GenBank/DDBJ databases">
        <authorList>
            <person name="King R."/>
        </authorList>
    </citation>
    <scope>NUCLEOTIDE SEQUENCE</scope>
</reference>
<accession>A0A9N8KVU2</accession>
<dbReference type="EMBL" id="LR824017">
    <property type="protein sequence ID" value="CAD0201421.1"/>
    <property type="molecule type" value="Genomic_DNA"/>
</dbReference>
<gene>
    <name evidence="1" type="ORF">CINC_LOCUS3093</name>
</gene>
<protein>
    <submittedName>
        <fullName evidence="1">Uncharacterized protein</fullName>
    </submittedName>
</protein>